<evidence type="ECO:0000313" key="11">
    <source>
        <dbReference type="EMBL" id="KAG9462542.1"/>
    </source>
</evidence>
<dbReference type="Proteomes" id="UP000770717">
    <property type="component" value="Unassembled WGS sequence"/>
</dbReference>
<keyword evidence="6" id="KW-0165">Cleavage on pair of basic residues</keyword>
<dbReference type="PANTHER" id="PTHR10541">
    <property type="entry name" value="PARATHYROID HORMONE"/>
    <property type="match status" value="1"/>
</dbReference>
<comment type="subunit">
    <text evidence="3">Interacts with PTH1R (via N-terminal extracellular domain).</text>
</comment>
<dbReference type="EMBL" id="WNTK01010770">
    <property type="protein sequence ID" value="KAG9462542.1"/>
    <property type="molecule type" value="Genomic_DNA"/>
</dbReference>
<evidence type="ECO:0000256" key="7">
    <source>
        <dbReference type="ARBA" id="ARBA00022702"/>
    </source>
</evidence>
<dbReference type="GO" id="GO:0005576">
    <property type="term" value="C:extracellular region"/>
    <property type="evidence" value="ECO:0007669"/>
    <property type="project" value="UniProtKB-SubCell"/>
</dbReference>
<keyword evidence="5" id="KW-0964">Secreted</keyword>
<dbReference type="AlphaFoldDB" id="A0A8J6B1U2"/>
<comment type="similarity">
    <text evidence="2">Belongs to the parathyroid hormone family.</text>
</comment>
<proteinExistence type="inferred from homology"/>
<evidence type="ECO:0000256" key="4">
    <source>
        <dbReference type="ARBA" id="ARBA00022135"/>
    </source>
</evidence>
<keyword evidence="12" id="KW-1185">Reference proteome</keyword>
<dbReference type="InterPro" id="IPR003625">
    <property type="entry name" value="PTH"/>
</dbReference>
<evidence type="ECO:0000256" key="6">
    <source>
        <dbReference type="ARBA" id="ARBA00022685"/>
    </source>
</evidence>
<keyword evidence="7" id="KW-0372">Hormone</keyword>
<dbReference type="PANTHER" id="PTHR10541:SF2">
    <property type="entry name" value="PARATHYROID HORMONE"/>
    <property type="match status" value="1"/>
</dbReference>
<dbReference type="SMART" id="SM00087">
    <property type="entry name" value="PTH"/>
    <property type="match status" value="1"/>
</dbReference>
<dbReference type="InterPro" id="IPR001415">
    <property type="entry name" value="PTH/PTH-rel"/>
</dbReference>
<evidence type="ECO:0000256" key="5">
    <source>
        <dbReference type="ARBA" id="ARBA00022525"/>
    </source>
</evidence>
<gene>
    <name evidence="11" type="ORF">GDO78_013898</name>
</gene>
<evidence type="ECO:0000256" key="3">
    <source>
        <dbReference type="ARBA" id="ARBA00011605"/>
    </source>
</evidence>
<evidence type="ECO:0000256" key="9">
    <source>
        <dbReference type="ARBA" id="ARBA00093407"/>
    </source>
</evidence>
<dbReference type="GO" id="GO:0006874">
    <property type="term" value="P:intracellular calcium ion homeostasis"/>
    <property type="evidence" value="ECO:0007669"/>
    <property type="project" value="InterPro"/>
</dbReference>
<name>A0A8J6B1U2_ELECQ</name>
<feature type="compositionally biased region" description="Basic and acidic residues" evidence="10">
    <location>
        <begin position="73"/>
        <end position="82"/>
    </location>
</feature>
<sequence length="129" mass="14852">MNFITDITKIGLLLCGVSLFSGYEGKPVTRRAVSEMQLMHSFRDFQHSLQRQEWLQVRLQNLYPASVSAPQEDTLKVAENKPPKNHKKDKSVETRTKHTARQNQRTSGKKAHRHSAKPNIENYGRPDIQ</sequence>
<dbReference type="Pfam" id="PF01279">
    <property type="entry name" value="Parathyroid"/>
    <property type="match status" value="1"/>
</dbReference>
<evidence type="ECO:0000256" key="1">
    <source>
        <dbReference type="ARBA" id="ARBA00004613"/>
    </source>
</evidence>
<feature type="compositionally biased region" description="Basic residues" evidence="10">
    <location>
        <begin position="107"/>
        <end position="116"/>
    </location>
</feature>
<evidence type="ECO:0000313" key="12">
    <source>
        <dbReference type="Proteomes" id="UP000770717"/>
    </source>
</evidence>
<keyword evidence="8" id="KW-0732">Signal</keyword>
<accession>A0A8J6B1U2</accession>
<comment type="subcellular location">
    <subcellularLocation>
        <location evidence="1">Secreted</location>
    </subcellularLocation>
</comment>
<evidence type="ECO:0000256" key="2">
    <source>
        <dbReference type="ARBA" id="ARBA00006307"/>
    </source>
</evidence>
<reference evidence="11" key="1">
    <citation type="thesis" date="2020" institute="ProQuest LLC" country="789 East Eisenhower Parkway, Ann Arbor, MI, USA">
        <title>Comparative Genomics and Chromosome Evolution.</title>
        <authorList>
            <person name="Mudd A.B."/>
        </authorList>
    </citation>
    <scope>NUCLEOTIDE SEQUENCE</scope>
    <source>
        <strain evidence="11">HN-11 Male</strain>
        <tissue evidence="11">Kidney and liver</tissue>
    </source>
</reference>
<dbReference type="GO" id="GO:0005179">
    <property type="term" value="F:hormone activity"/>
    <property type="evidence" value="ECO:0007669"/>
    <property type="project" value="UniProtKB-KW"/>
</dbReference>
<dbReference type="OrthoDB" id="9890537at2759"/>
<comment type="function">
    <text evidence="9">Parathyroid hormone elevates calcium level by dissolving the salts in bone and preventing their renal excretion. Acts by binding to its receptor, PTH1R, activating G protein-coupled receptor signaling. Stimulates [1-14C]-2-deoxy-D-glucose (2DG) transport and glycogen synthesis in osteoblastic cells.</text>
</comment>
<protein>
    <recommendedName>
        <fullName evidence="4">Parathyroid hormone</fullName>
    </recommendedName>
</protein>
<evidence type="ECO:0000256" key="8">
    <source>
        <dbReference type="ARBA" id="ARBA00022729"/>
    </source>
</evidence>
<evidence type="ECO:0000256" key="10">
    <source>
        <dbReference type="SAM" id="MobiDB-lite"/>
    </source>
</evidence>
<feature type="region of interest" description="Disordered" evidence="10">
    <location>
        <begin position="68"/>
        <end position="129"/>
    </location>
</feature>
<comment type="caution">
    <text evidence="11">The sequence shown here is derived from an EMBL/GenBank/DDBJ whole genome shotgun (WGS) entry which is preliminary data.</text>
</comment>
<organism evidence="11 12">
    <name type="scientific">Eleutherodactylus coqui</name>
    <name type="common">Puerto Rican coqui</name>
    <dbReference type="NCBI Taxonomy" id="57060"/>
    <lineage>
        <taxon>Eukaryota</taxon>
        <taxon>Metazoa</taxon>
        <taxon>Chordata</taxon>
        <taxon>Craniata</taxon>
        <taxon>Vertebrata</taxon>
        <taxon>Euteleostomi</taxon>
        <taxon>Amphibia</taxon>
        <taxon>Batrachia</taxon>
        <taxon>Anura</taxon>
        <taxon>Neobatrachia</taxon>
        <taxon>Hyloidea</taxon>
        <taxon>Eleutherodactylidae</taxon>
        <taxon>Eleutherodactylinae</taxon>
        <taxon>Eleutherodactylus</taxon>
        <taxon>Eleutherodactylus</taxon>
    </lineage>
</organism>